<dbReference type="Proteomes" id="UP000464378">
    <property type="component" value="Chromosome"/>
</dbReference>
<accession>A0A6C2YUJ0</accession>
<reference evidence="1" key="1">
    <citation type="submission" date="2019-04" db="EMBL/GenBank/DDBJ databases">
        <authorList>
            <consortium name="Science for Life Laboratories"/>
        </authorList>
    </citation>
    <scope>NUCLEOTIDE SEQUENCE</scope>
    <source>
        <strain evidence="1">MBLW1</strain>
    </source>
</reference>
<evidence type="ECO:0000313" key="2">
    <source>
        <dbReference type="Proteomes" id="UP000464378"/>
    </source>
</evidence>
<evidence type="ECO:0000313" key="1">
    <source>
        <dbReference type="EMBL" id="VIP05104.1"/>
    </source>
</evidence>
<sequence length="144" mass="15815">MLAHGDSRAAVVLQSHPLLVASYCDDSDAVCVLAFEQDEIGGAELRAGDRLLTVLNSVVLDRPAYAGEVAADLVQGEAANPRYINFWPLIAEFVSDNIAEIERRKAAIPDSEYARCRSLGEEHRRRFTGRVRDGRPDRSLHPAG</sequence>
<gene>
    <name evidence="1" type="ORF">GMBLW1_40890</name>
</gene>
<dbReference type="InParanoid" id="A0A6C2YUJ0"/>
<protein>
    <submittedName>
        <fullName evidence="1">Uncharacterized protein</fullName>
    </submittedName>
</protein>
<dbReference type="EMBL" id="LR586016">
    <property type="protein sequence ID" value="VIP05104.1"/>
    <property type="molecule type" value="Genomic_DNA"/>
</dbReference>
<organism evidence="1">
    <name type="scientific">Tuwongella immobilis</name>
    <dbReference type="NCBI Taxonomy" id="692036"/>
    <lineage>
        <taxon>Bacteria</taxon>
        <taxon>Pseudomonadati</taxon>
        <taxon>Planctomycetota</taxon>
        <taxon>Planctomycetia</taxon>
        <taxon>Gemmatales</taxon>
        <taxon>Gemmataceae</taxon>
        <taxon>Tuwongella</taxon>
    </lineage>
</organism>
<keyword evidence="2" id="KW-1185">Reference proteome</keyword>
<dbReference type="RefSeq" id="WP_162660109.1">
    <property type="nucleotide sequence ID" value="NZ_LR593887.1"/>
</dbReference>
<dbReference type="KEGG" id="tim:GMBLW1_40890"/>
<dbReference type="AlphaFoldDB" id="A0A6C2YUJ0"/>
<dbReference type="EMBL" id="LR593887">
    <property type="protein sequence ID" value="VTS07564.1"/>
    <property type="molecule type" value="Genomic_DNA"/>
</dbReference>
<proteinExistence type="predicted"/>
<name>A0A6C2YUJ0_9BACT</name>